<dbReference type="GO" id="GO:0016747">
    <property type="term" value="F:acyltransferase activity, transferring groups other than amino-acyl groups"/>
    <property type="evidence" value="ECO:0007669"/>
    <property type="project" value="InterPro"/>
</dbReference>
<evidence type="ECO:0000259" key="1">
    <source>
        <dbReference type="PROSITE" id="PS51186"/>
    </source>
</evidence>
<dbReference type="AlphaFoldDB" id="A0A1I0Z0B5"/>
<sequence>MRHDLVLTGPGLRLVPLEEDHAGPLVALVDDALWAGMSTPVPRSADDMAAWVAAAHRAPGRLAFAVVGDQGEVRGSTSFYDVDEHARRLEIGSTFYGRAWWGGRTNPACKLLLLRHAFEVMGMQRVALRADARNARSIAAIRRLGARPEGVLRSHRVDPTGARADTAYFSLLPDEWPAARTALERRLGLTGDGHPRP</sequence>
<dbReference type="InterPro" id="IPR016181">
    <property type="entry name" value="Acyl_CoA_acyltransferase"/>
</dbReference>
<proteinExistence type="predicted"/>
<keyword evidence="3" id="KW-1185">Reference proteome</keyword>
<accession>A0A1I0Z0B5</accession>
<dbReference type="EMBL" id="FOKA01000009">
    <property type="protein sequence ID" value="SFB19054.1"/>
    <property type="molecule type" value="Genomic_DNA"/>
</dbReference>
<dbReference type="RefSeq" id="WP_090033116.1">
    <property type="nucleotide sequence ID" value="NZ_BONM01000004.1"/>
</dbReference>
<evidence type="ECO:0000313" key="2">
    <source>
        <dbReference type="EMBL" id="SFB19054.1"/>
    </source>
</evidence>
<gene>
    <name evidence="2" type="ORF">SAMN05421867_10992</name>
</gene>
<evidence type="ECO:0000313" key="3">
    <source>
        <dbReference type="Proteomes" id="UP000199012"/>
    </source>
</evidence>
<dbReference type="PANTHER" id="PTHR43610:SF1">
    <property type="entry name" value="N-ACETYLTRANSFERASE DOMAIN-CONTAINING PROTEIN"/>
    <property type="match status" value="1"/>
</dbReference>
<organism evidence="2 3">
    <name type="scientific">Cellulomonas marina</name>
    <dbReference type="NCBI Taxonomy" id="988821"/>
    <lineage>
        <taxon>Bacteria</taxon>
        <taxon>Bacillati</taxon>
        <taxon>Actinomycetota</taxon>
        <taxon>Actinomycetes</taxon>
        <taxon>Micrococcales</taxon>
        <taxon>Cellulomonadaceae</taxon>
        <taxon>Cellulomonas</taxon>
    </lineage>
</organism>
<dbReference type="Pfam" id="PF13302">
    <property type="entry name" value="Acetyltransf_3"/>
    <property type="match status" value="1"/>
</dbReference>
<dbReference type="PROSITE" id="PS51186">
    <property type="entry name" value="GNAT"/>
    <property type="match status" value="1"/>
</dbReference>
<reference evidence="3" key="1">
    <citation type="submission" date="2016-10" db="EMBL/GenBank/DDBJ databases">
        <authorList>
            <person name="Varghese N."/>
            <person name="Submissions S."/>
        </authorList>
    </citation>
    <scope>NUCLEOTIDE SEQUENCE [LARGE SCALE GENOMIC DNA]</scope>
    <source>
        <strain evidence="3">CGMCC 4.6945</strain>
    </source>
</reference>
<dbReference type="OrthoDB" id="9795199at2"/>
<dbReference type="STRING" id="988821.SAMN05421867_10992"/>
<dbReference type="InterPro" id="IPR000182">
    <property type="entry name" value="GNAT_dom"/>
</dbReference>
<protein>
    <submittedName>
        <fullName evidence="2">Protein N-acetyltransferase, RimJ/RimL family</fullName>
    </submittedName>
</protein>
<dbReference type="SUPFAM" id="SSF55729">
    <property type="entry name" value="Acyl-CoA N-acyltransferases (Nat)"/>
    <property type="match status" value="1"/>
</dbReference>
<dbReference type="Gene3D" id="3.40.630.30">
    <property type="match status" value="1"/>
</dbReference>
<feature type="domain" description="N-acetyltransferase" evidence="1">
    <location>
        <begin position="12"/>
        <end position="175"/>
    </location>
</feature>
<name>A0A1I0Z0B5_9CELL</name>
<dbReference type="PANTHER" id="PTHR43610">
    <property type="entry name" value="BLL6696 PROTEIN"/>
    <property type="match status" value="1"/>
</dbReference>
<dbReference type="Proteomes" id="UP000199012">
    <property type="component" value="Unassembled WGS sequence"/>
</dbReference>
<keyword evidence="2" id="KW-0808">Transferase</keyword>